<accession>A0A5E7B0P6</accession>
<name>A0A5E7B0P6_PSEFL</name>
<gene>
    <name evidence="1" type="ORF">PS833_01195</name>
</gene>
<dbReference type="EMBL" id="CABVHU010000002">
    <property type="protein sequence ID" value="VVN82434.1"/>
    <property type="molecule type" value="Genomic_DNA"/>
</dbReference>
<protein>
    <submittedName>
        <fullName evidence="1">Uncharacterized protein</fullName>
    </submittedName>
</protein>
<organism evidence="1 2">
    <name type="scientific">Pseudomonas fluorescens</name>
    <dbReference type="NCBI Taxonomy" id="294"/>
    <lineage>
        <taxon>Bacteria</taxon>
        <taxon>Pseudomonadati</taxon>
        <taxon>Pseudomonadota</taxon>
        <taxon>Gammaproteobacteria</taxon>
        <taxon>Pseudomonadales</taxon>
        <taxon>Pseudomonadaceae</taxon>
        <taxon>Pseudomonas</taxon>
    </lineage>
</organism>
<dbReference type="Proteomes" id="UP000409037">
    <property type="component" value="Unassembled WGS sequence"/>
</dbReference>
<evidence type="ECO:0000313" key="2">
    <source>
        <dbReference type="Proteomes" id="UP000409037"/>
    </source>
</evidence>
<dbReference type="OrthoDB" id="6844571at2"/>
<proteinExistence type="predicted"/>
<reference evidence="1 2" key="1">
    <citation type="submission" date="2019-09" db="EMBL/GenBank/DDBJ databases">
        <authorList>
            <person name="Chandra G."/>
            <person name="Truman W A."/>
        </authorList>
    </citation>
    <scope>NUCLEOTIDE SEQUENCE [LARGE SCALE GENOMIC DNA]</scope>
    <source>
        <strain evidence="1">PS833</strain>
    </source>
</reference>
<dbReference type="RefSeq" id="WP_150797064.1">
    <property type="nucleotide sequence ID" value="NZ_CABVHU010000002.1"/>
</dbReference>
<dbReference type="AlphaFoldDB" id="A0A5E7B0P6"/>
<sequence>MTILVPSIEESMAFFAGAQLAPLVNKRSPIRSFAALDGETVAKSDLLIGDDTPVAIGFTDNLDEEKKNAAADSIHFAERYADSYSDRKKTAVEWHTKYSEALKHCGWTLTNSKYQEQEVKQTNVTMDAIVLDLVKAVAGRNAPAMLAMLGQAFDKMKSDDELVTLFDSNSKSGNDADFRLVPCLQTPGGTAIAAFVAVDCNLSTSQGGAWFWKWKFSNLKMKRVATVMELNLRVHERRKDQIMELLDISSDQFFKSIKLN</sequence>
<evidence type="ECO:0000313" key="1">
    <source>
        <dbReference type="EMBL" id="VVN82434.1"/>
    </source>
</evidence>